<reference evidence="2" key="1">
    <citation type="submission" date="2015-10" db="EMBL/GenBank/DDBJ databases">
        <authorList>
            <person name="Lehtovirta-Morley L.E."/>
            <person name="Vieille C."/>
        </authorList>
    </citation>
    <scope>NUCLEOTIDE SEQUENCE [LARGE SCALE GENOMIC DNA]</scope>
</reference>
<sequence>MGLDMIEEKNLNDIITYSLDYPKMVISEAKEWPVTNIEDFATGLYVGYIGGVFFDGFLKRNKRFLDSEEYSDFHGIISKRTTEIKLKIQAHLHKK</sequence>
<evidence type="ECO:0000313" key="2">
    <source>
        <dbReference type="Proteomes" id="UP000196239"/>
    </source>
</evidence>
<dbReference type="KEGG" id="ndv:NDEV_0788"/>
<dbReference type="EMBL" id="LN890280">
    <property type="protein sequence ID" value="CUR51553.1"/>
    <property type="molecule type" value="Genomic_DNA"/>
</dbReference>
<proteinExistence type="predicted"/>
<name>A0A128A2I2_9ARCH</name>
<keyword evidence="2" id="KW-1185">Reference proteome</keyword>
<protein>
    <submittedName>
        <fullName evidence="1">Uncharacterized protein</fullName>
    </submittedName>
</protein>
<organism evidence="1 2">
    <name type="scientific">Nitrosotalea devaniterrae</name>
    <dbReference type="NCBI Taxonomy" id="1078905"/>
    <lineage>
        <taxon>Archaea</taxon>
        <taxon>Nitrososphaerota</taxon>
        <taxon>Nitrososphaeria</taxon>
        <taxon>Nitrosotaleales</taxon>
        <taxon>Nitrosotaleaceae</taxon>
        <taxon>Nitrosotalea</taxon>
    </lineage>
</organism>
<gene>
    <name evidence="1" type="ORF">NDEV_0788</name>
</gene>
<dbReference type="AlphaFoldDB" id="A0A128A2I2"/>
<evidence type="ECO:0000313" key="1">
    <source>
        <dbReference type="EMBL" id="CUR51553.1"/>
    </source>
</evidence>
<accession>A0A128A2I2</accession>
<dbReference type="Proteomes" id="UP000196239">
    <property type="component" value="Chromosome 1"/>
</dbReference>